<dbReference type="OrthoDB" id="3565018at2759"/>
<evidence type="ECO:0000313" key="4">
    <source>
        <dbReference type="Proteomes" id="UP000256645"/>
    </source>
</evidence>
<evidence type="ECO:0000259" key="2">
    <source>
        <dbReference type="Pfam" id="PF24476"/>
    </source>
</evidence>
<organism evidence="3 4">
    <name type="scientific">Coleophoma cylindrospora</name>
    <dbReference type="NCBI Taxonomy" id="1849047"/>
    <lineage>
        <taxon>Eukaryota</taxon>
        <taxon>Fungi</taxon>
        <taxon>Dikarya</taxon>
        <taxon>Ascomycota</taxon>
        <taxon>Pezizomycotina</taxon>
        <taxon>Leotiomycetes</taxon>
        <taxon>Helotiales</taxon>
        <taxon>Dermateaceae</taxon>
        <taxon>Coleophoma</taxon>
    </lineage>
</organism>
<gene>
    <name evidence="3" type="ORF">BP6252_12959</name>
</gene>
<evidence type="ECO:0000256" key="1">
    <source>
        <dbReference type="SAM" id="SignalP"/>
    </source>
</evidence>
<dbReference type="InterPro" id="IPR056002">
    <property type="entry name" value="DUF7580"/>
</dbReference>
<protein>
    <recommendedName>
        <fullName evidence="2">DUF7580 domain-containing protein</fullName>
    </recommendedName>
</protein>
<dbReference type="EMBL" id="PDLM01000016">
    <property type="protein sequence ID" value="RDW59872.1"/>
    <property type="molecule type" value="Genomic_DNA"/>
</dbReference>
<proteinExistence type="predicted"/>
<feature type="chain" id="PRO_5017778923" description="DUF7580 domain-containing protein" evidence="1">
    <location>
        <begin position="21"/>
        <end position="586"/>
    </location>
</feature>
<dbReference type="AlphaFoldDB" id="A0A3D8QDD0"/>
<dbReference type="PANTHER" id="PTHR35186:SF4">
    <property type="entry name" value="PRION-INHIBITION AND PROPAGATION HELO DOMAIN-CONTAINING PROTEIN"/>
    <property type="match status" value="1"/>
</dbReference>
<name>A0A3D8QDD0_9HELO</name>
<keyword evidence="1" id="KW-0732">Signal</keyword>
<dbReference type="STRING" id="1849047.A0A3D8QDD0"/>
<sequence length="586" mass="65996">MSGIEIVGLLLGAIPLVISALEHYEDALDPAIAFIKWGRELSVATQSLWYPVEPRPVFARTLTRSSRGRFQNTSYTQSIQLLLRPITSDQELVDMMNDSDNVLWKSDDMAVALRDRLGDAYVAYMETIAEIQKITQSLAEKLNIDGAQQISQQGLEVILRSNPTSRKDGILGFQFSKRVKFTMKRQKVKRLLEELEMCNRRLDTYANKAEKLESPYKAAKQSKFALPLYMVEENTARLYDVLSRTWCSNHSSHHAGLLLEQRLVKKRNRKTGRERDPAEKCDINCFRISLLQSPSTRRWLEVEFRLTEESSQEPHVSSVVQIMVPVEPPVTSSPALYQEPAQLQVVTNLCSVLKQPIHPWLGFCLESNGLLRGAYPAQPQGLAHIEDAVSLEELLFKGHASLSKEDAYSLSITLSSSLIQLGHTPWLRQSWGKSDIIFLRGKDGTALSVDVKHPYITREHKPNSIKPVRQNESPGSDCSKLLALAVLLIEINSGEPIENLRTPEDLGPDRQINELSNLQAGRRWILEQKSKGNLTAAFYSAILHCLKGFVDPTASLRNPEFRRSVEEQVLAPLEEELNFLFGSAAA</sequence>
<feature type="signal peptide" evidence="1">
    <location>
        <begin position="1"/>
        <end position="20"/>
    </location>
</feature>
<dbReference type="Pfam" id="PF24476">
    <property type="entry name" value="DUF7580"/>
    <property type="match status" value="1"/>
</dbReference>
<keyword evidence="4" id="KW-1185">Reference proteome</keyword>
<reference evidence="3 4" key="1">
    <citation type="journal article" date="2018" name="IMA Fungus">
        <title>IMA Genome-F 9: Draft genome sequence of Annulohypoxylon stygium, Aspergillus mulundensis, Berkeleyomyces basicola (syn. Thielaviopsis basicola), Ceratocystis smalleyi, two Cercospora beticola strains, Coleophoma cylindrospora, Fusarium fracticaudum, Phialophora cf. hyalina, and Morchella septimelata.</title>
        <authorList>
            <person name="Wingfield B.D."/>
            <person name="Bills G.F."/>
            <person name="Dong Y."/>
            <person name="Huang W."/>
            <person name="Nel W.J."/>
            <person name="Swalarsk-Parry B.S."/>
            <person name="Vaghefi N."/>
            <person name="Wilken P.M."/>
            <person name="An Z."/>
            <person name="de Beer Z.W."/>
            <person name="De Vos L."/>
            <person name="Chen L."/>
            <person name="Duong T.A."/>
            <person name="Gao Y."/>
            <person name="Hammerbacher A."/>
            <person name="Kikkert J.R."/>
            <person name="Li Y."/>
            <person name="Li H."/>
            <person name="Li K."/>
            <person name="Li Q."/>
            <person name="Liu X."/>
            <person name="Ma X."/>
            <person name="Naidoo K."/>
            <person name="Pethybridge S.J."/>
            <person name="Sun J."/>
            <person name="Steenkamp E.T."/>
            <person name="van der Nest M.A."/>
            <person name="van Wyk S."/>
            <person name="Wingfield M.J."/>
            <person name="Xiong C."/>
            <person name="Yue Q."/>
            <person name="Zhang X."/>
        </authorList>
    </citation>
    <scope>NUCLEOTIDE SEQUENCE [LARGE SCALE GENOMIC DNA]</scope>
    <source>
        <strain evidence="3 4">BP6252</strain>
    </source>
</reference>
<dbReference type="Proteomes" id="UP000256645">
    <property type="component" value="Unassembled WGS sequence"/>
</dbReference>
<feature type="domain" description="DUF7580" evidence="2">
    <location>
        <begin position="233"/>
        <end position="578"/>
    </location>
</feature>
<accession>A0A3D8QDD0</accession>
<evidence type="ECO:0000313" key="3">
    <source>
        <dbReference type="EMBL" id="RDW59872.1"/>
    </source>
</evidence>
<dbReference type="PANTHER" id="PTHR35186">
    <property type="entry name" value="ANK_REP_REGION DOMAIN-CONTAINING PROTEIN"/>
    <property type="match status" value="1"/>
</dbReference>
<comment type="caution">
    <text evidence="3">The sequence shown here is derived from an EMBL/GenBank/DDBJ whole genome shotgun (WGS) entry which is preliminary data.</text>
</comment>